<proteinExistence type="predicted"/>
<dbReference type="EMBL" id="FOVH01000001">
    <property type="protein sequence ID" value="SFN30586.1"/>
    <property type="molecule type" value="Genomic_DNA"/>
</dbReference>
<evidence type="ECO:0000313" key="1">
    <source>
        <dbReference type="EMBL" id="SFN30586.1"/>
    </source>
</evidence>
<accession>A0A1I4XXW6</accession>
<dbReference type="SUPFAM" id="SSF159275">
    <property type="entry name" value="PA1994-like"/>
    <property type="match status" value="1"/>
</dbReference>
<evidence type="ECO:0008006" key="3">
    <source>
        <dbReference type="Google" id="ProtNLM"/>
    </source>
</evidence>
<sequence length="189" mass="20557">MSFAALPSVASWRHEGARAGFEVAFFSVDARGARVTGTTAATEDGVSWVVDYAIQLDTSWLTRSARITGRSGGSATVTEIEADGAGNWRIDGVAAPHLQGCLDLDLEASAMTNTFPVHRLRFPDERPVDAPAAYVRAVGLDVDRLEQTYSRSSEEHYDYAAPAFDFACRLVYDRHGLIVDYPGIATRVQ</sequence>
<dbReference type="STRING" id="1993.SAMN04489713_1011080"/>
<dbReference type="eggNOG" id="COG3554">
    <property type="taxonomic scope" value="Bacteria"/>
</dbReference>
<keyword evidence="2" id="KW-1185">Reference proteome</keyword>
<dbReference type="InParanoid" id="A0A1I4XXW6"/>
<dbReference type="RefSeq" id="WP_075020043.1">
    <property type="nucleotide sequence ID" value="NZ_FOVH01000001.1"/>
</dbReference>
<gene>
    <name evidence="1" type="ORF">SAMN04489713_1011080</name>
</gene>
<name>A0A1I4XXW6_9ACTN</name>
<dbReference type="Proteomes" id="UP000183413">
    <property type="component" value="Unassembled WGS sequence"/>
</dbReference>
<evidence type="ECO:0000313" key="2">
    <source>
        <dbReference type="Proteomes" id="UP000183413"/>
    </source>
</evidence>
<dbReference type="InterPro" id="IPR009467">
    <property type="entry name" value="Glycolipid-bd_prot_put"/>
</dbReference>
<dbReference type="AlphaFoldDB" id="A0A1I4XXW6"/>
<organism evidence="1 2">
    <name type="scientific">Actinomadura madurae</name>
    <dbReference type="NCBI Taxonomy" id="1993"/>
    <lineage>
        <taxon>Bacteria</taxon>
        <taxon>Bacillati</taxon>
        <taxon>Actinomycetota</taxon>
        <taxon>Actinomycetes</taxon>
        <taxon>Streptosporangiales</taxon>
        <taxon>Thermomonosporaceae</taxon>
        <taxon>Actinomadura</taxon>
    </lineage>
</organism>
<protein>
    <recommendedName>
        <fullName evidence="3">Glycolipid-binding</fullName>
    </recommendedName>
</protein>
<dbReference type="Pfam" id="PF06475">
    <property type="entry name" value="Glycolipid_bind"/>
    <property type="match status" value="1"/>
</dbReference>
<reference evidence="1 2" key="1">
    <citation type="submission" date="2016-10" db="EMBL/GenBank/DDBJ databases">
        <authorList>
            <person name="de Groot N.N."/>
        </authorList>
    </citation>
    <scope>NUCLEOTIDE SEQUENCE [LARGE SCALE GENOMIC DNA]</scope>
    <source>
        <strain evidence="1 2">DSM 43067</strain>
    </source>
</reference>